<organism evidence="10 11">
    <name type="scientific">Candidatus Pelethenecus faecipullorum</name>
    <dbReference type="NCBI Taxonomy" id="2840900"/>
    <lineage>
        <taxon>Bacteria</taxon>
        <taxon>Bacillati</taxon>
        <taxon>Mycoplasmatota</taxon>
        <taxon>Mollicutes</taxon>
        <taxon>Candidatus Pelethenecus</taxon>
    </lineage>
</organism>
<evidence type="ECO:0000313" key="10">
    <source>
        <dbReference type="EMBL" id="HIT50098.1"/>
    </source>
</evidence>
<dbReference type="InterPro" id="IPR010970">
    <property type="entry name" value="Cys_dSase_SufS"/>
</dbReference>
<reference evidence="10" key="2">
    <citation type="journal article" date="2021" name="PeerJ">
        <title>Extensive microbial diversity within the chicken gut microbiome revealed by metagenomics and culture.</title>
        <authorList>
            <person name="Gilroy R."/>
            <person name="Ravi A."/>
            <person name="Getino M."/>
            <person name="Pursley I."/>
            <person name="Horton D.L."/>
            <person name="Alikhan N.F."/>
            <person name="Baker D."/>
            <person name="Gharbi K."/>
            <person name="Hall N."/>
            <person name="Watson M."/>
            <person name="Adriaenssens E.M."/>
            <person name="Foster-Nyarko E."/>
            <person name="Jarju S."/>
            <person name="Secka A."/>
            <person name="Antonio M."/>
            <person name="Oren A."/>
            <person name="Chaudhuri R.R."/>
            <person name="La Ragione R."/>
            <person name="Hildebrand F."/>
            <person name="Pallen M.J."/>
        </authorList>
    </citation>
    <scope>NUCLEOTIDE SEQUENCE</scope>
    <source>
        <strain evidence="10">ChiW17-6978</strain>
    </source>
</reference>
<dbReference type="GO" id="GO:0030170">
    <property type="term" value="F:pyridoxal phosphate binding"/>
    <property type="evidence" value="ECO:0007669"/>
    <property type="project" value="UniProtKB-UniRule"/>
</dbReference>
<evidence type="ECO:0000256" key="7">
    <source>
        <dbReference type="RuleBase" id="RU004504"/>
    </source>
</evidence>
<evidence type="ECO:0000256" key="1">
    <source>
        <dbReference type="ARBA" id="ARBA00001933"/>
    </source>
</evidence>
<dbReference type="PIRSF" id="PIRSF005572">
    <property type="entry name" value="NifS"/>
    <property type="match status" value="1"/>
</dbReference>
<comment type="similarity">
    <text evidence="2 8">Belongs to the class-V pyridoxal-phosphate-dependent aminotransferase family. Csd subfamily.</text>
</comment>
<evidence type="ECO:0000256" key="4">
    <source>
        <dbReference type="ARBA" id="ARBA00022679"/>
    </source>
</evidence>
<dbReference type="SUPFAM" id="SSF53383">
    <property type="entry name" value="PLP-dependent transferases"/>
    <property type="match status" value="1"/>
</dbReference>
<keyword evidence="5 8" id="KW-0663">Pyridoxal phosphate</keyword>
<evidence type="ECO:0000256" key="6">
    <source>
        <dbReference type="ARBA" id="ARBA00050776"/>
    </source>
</evidence>
<accession>A0A9D1GRD5</accession>
<evidence type="ECO:0000256" key="8">
    <source>
        <dbReference type="RuleBase" id="RU004506"/>
    </source>
</evidence>
<dbReference type="CDD" id="cd06453">
    <property type="entry name" value="SufS_like"/>
    <property type="match status" value="1"/>
</dbReference>
<evidence type="ECO:0000313" key="11">
    <source>
        <dbReference type="Proteomes" id="UP000886758"/>
    </source>
</evidence>
<dbReference type="NCBIfam" id="TIGR01979">
    <property type="entry name" value="sufS"/>
    <property type="match status" value="1"/>
</dbReference>
<dbReference type="Gene3D" id="3.40.640.10">
    <property type="entry name" value="Type I PLP-dependent aspartate aminotransferase-like (Major domain)"/>
    <property type="match status" value="1"/>
</dbReference>
<comment type="caution">
    <text evidence="10">The sequence shown here is derived from an EMBL/GenBank/DDBJ whole genome shotgun (WGS) entry which is preliminary data.</text>
</comment>
<dbReference type="PANTHER" id="PTHR43586">
    <property type="entry name" value="CYSTEINE DESULFURASE"/>
    <property type="match status" value="1"/>
</dbReference>
<comment type="catalytic activity">
    <reaction evidence="6 8">
        <text>(sulfur carrier)-H + L-cysteine = (sulfur carrier)-SH + L-alanine</text>
        <dbReference type="Rhea" id="RHEA:43892"/>
        <dbReference type="Rhea" id="RHEA-COMP:14737"/>
        <dbReference type="Rhea" id="RHEA-COMP:14739"/>
        <dbReference type="ChEBI" id="CHEBI:29917"/>
        <dbReference type="ChEBI" id="CHEBI:35235"/>
        <dbReference type="ChEBI" id="CHEBI:57972"/>
        <dbReference type="ChEBI" id="CHEBI:64428"/>
        <dbReference type="EC" id="2.8.1.7"/>
    </reaction>
</comment>
<dbReference type="AlphaFoldDB" id="A0A9D1GRD5"/>
<keyword evidence="4 8" id="KW-0808">Transferase</keyword>
<evidence type="ECO:0000256" key="2">
    <source>
        <dbReference type="ARBA" id="ARBA00010447"/>
    </source>
</evidence>
<dbReference type="Proteomes" id="UP000886758">
    <property type="component" value="Unassembled WGS sequence"/>
</dbReference>
<reference evidence="10" key="1">
    <citation type="submission" date="2020-10" db="EMBL/GenBank/DDBJ databases">
        <authorList>
            <person name="Gilroy R."/>
        </authorList>
    </citation>
    <scope>NUCLEOTIDE SEQUENCE</scope>
    <source>
        <strain evidence="10">ChiW17-6978</strain>
    </source>
</reference>
<comment type="function">
    <text evidence="8">Catalyzes the removal of elemental sulfur and selenium atoms from L-cysteine, L-cystine, L-selenocysteine, and L-selenocystine to produce L-alanine.</text>
</comment>
<dbReference type="GO" id="GO:0006534">
    <property type="term" value="P:cysteine metabolic process"/>
    <property type="evidence" value="ECO:0007669"/>
    <property type="project" value="UniProtKB-UniRule"/>
</dbReference>
<dbReference type="InterPro" id="IPR015422">
    <property type="entry name" value="PyrdxlP-dep_Trfase_small"/>
</dbReference>
<dbReference type="Pfam" id="PF00266">
    <property type="entry name" value="Aminotran_5"/>
    <property type="match status" value="1"/>
</dbReference>
<sequence length="402" mass="44905">MLNICKLRNDFPLLRDHPSLSYLDNAASALKPDVVIETVDRYYRQLGVNVHRGVYKLSYEATEAYEEARSKIADFIGADFEEIVFTRGASQALNLVAESYGMNFIEAGDEIITTELEHHSSHMPWLHVAQKKGAKLIYVPLDKEGRITVEAFSKVLSAKTKVVAITYVSNVMGYVTPLKEIIRLAHEQKAVVSVDAAQAAPHMKIDVRELDCDFLSFSGHKLCGPTGIGVLYGKKDLLSAMPPVEFGGDMADEVDRYQMTFKDIPYRFETGTPMIAEAIGLGAACDYLSSIGLDEIAKYEHMLKERALEQLKQIPNVIIYNPSCETGILAFNINGVHPHDAASVFDKNDVCIRAGHHCAQLITKWLQTMGTIRASFYFYNTEEDVTRFIQSVREASLFFTGE</sequence>
<dbReference type="InterPro" id="IPR015424">
    <property type="entry name" value="PyrdxlP-dep_Trfase"/>
</dbReference>
<dbReference type="GO" id="GO:0031071">
    <property type="term" value="F:cysteine desulfurase activity"/>
    <property type="evidence" value="ECO:0007669"/>
    <property type="project" value="UniProtKB-UniRule"/>
</dbReference>
<evidence type="ECO:0000256" key="5">
    <source>
        <dbReference type="ARBA" id="ARBA00022898"/>
    </source>
</evidence>
<name>A0A9D1GRD5_9MOLU</name>
<dbReference type="EC" id="2.8.1.7" evidence="3 8"/>
<protein>
    <recommendedName>
        <fullName evidence="3 8">Cysteine desulfurase</fullName>
        <ecNumber evidence="3 8">2.8.1.7</ecNumber>
    </recommendedName>
</protein>
<dbReference type="PROSITE" id="PS00595">
    <property type="entry name" value="AA_TRANSFER_CLASS_5"/>
    <property type="match status" value="1"/>
</dbReference>
<dbReference type="PANTHER" id="PTHR43586:SF8">
    <property type="entry name" value="CYSTEINE DESULFURASE 1, CHLOROPLASTIC"/>
    <property type="match status" value="1"/>
</dbReference>
<proteinExistence type="inferred from homology"/>
<evidence type="ECO:0000259" key="9">
    <source>
        <dbReference type="Pfam" id="PF00266"/>
    </source>
</evidence>
<feature type="domain" description="Aminotransferase class V" evidence="9">
    <location>
        <begin position="22"/>
        <end position="388"/>
    </location>
</feature>
<dbReference type="InterPro" id="IPR016454">
    <property type="entry name" value="Cysteine_dSase"/>
</dbReference>
<dbReference type="EMBL" id="DVLF01000111">
    <property type="protein sequence ID" value="HIT50098.1"/>
    <property type="molecule type" value="Genomic_DNA"/>
</dbReference>
<gene>
    <name evidence="10" type="ORF">IAD46_03625</name>
</gene>
<dbReference type="InterPro" id="IPR020578">
    <property type="entry name" value="Aminotrans_V_PyrdxlP_BS"/>
</dbReference>
<dbReference type="InterPro" id="IPR015421">
    <property type="entry name" value="PyrdxlP-dep_Trfase_major"/>
</dbReference>
<evidence type="ECO:0000256" key="3">
    <source>
        <dbReference type="ARBA" id="ARBA00012239"/>
    </source>
</evidence>
<comment type="cofactor">
    <cofactor evidence="1 7">
        <name>pyridoxal 5'-phosphate</name>
        <dbReference type="ChEBI" id="CHEBI:597326"/>
    </cofactor>
</comment>
<dbReference type="Gene3D" id="3.90.1150.10">
    <property type="entry name" value="Aspartate Aminotransferase, domain 1"/>
    <property type="match status" value="1"/>
</dbReference>
<dbReference type="InterPro" id="IPR000192">
    <property type="entry name" value="Aminotrans_V_dom"/>
</dbReference>